<name>A0A8H7M151_9AGAM</name>
<evidence type="ECO:0000313" key="1">
    <source>
        <dbReference type="EMBL" id="KAF8750482.1"/>
    </source>
</evidence>
<dbReference type="Proteomes" id="UP000614334">
    <property type="component" value="Unassembled WGS sequence"/>
</dbReference>
<reference evidence="1" key="1">
    <citation type="submission" date="2020-09" db="EMBL/GenBank/DDBJ databases">
        <title>Comparative genome analyses of four rice-infecting Rhizoctonia solani isolates reveal extensive enrichment of homogalacturonan modification genes.</title>
        <authorList>
            <person name="Lee D.-Y."/>
            <person name="Jeon J."/>
            <person name="Kim K.-T."/>
            <person name="Cheong K."/>
            <person name="Song H."/>
            <person name="Choi G."/>
            <person name="Ko J."/>
            <person name="Opiyo S.O."/>
            <person name="Zuo S."/>
            <person name="Madhav S."/>
            <person name="Lee Y.-H."/>
            <person name="Wang G.-L."/>
        </authorList>
    </citation>
    <scope>NUCLEOTIDE SEQUENCE</scope>
    <source>
        <strain evidence="1">AG1-IA B2</strain>
    </source>
</reference>
<dbReference type="EMBL" id="JACYCF010000020">
    <property type="protein sequence ID" value="KAF8750482.1"/>
    <property type="molecule type" value="Genomic_DNA"/>
</dbReference>
<gene>
    <name evidence="1" type="ORF">RHS01_09205</name>
</gene>
<organism evidence="1 2">
    <name type="scientific">Rhizoctonia solani</name>
    <dbReference type="NCBI Taxonomy" id="456999"/>
    <lineage>
        <taxon>Eukaryota</taxon>
        <taxon>Fungi</taxon>
        <taxon>Dikarya</taxon>
        <taxon>Basidiomycota</taxon>
        <taxon>Agaricomycotina</taxon>
        <taxon>Agaricomycetes</taxon>
        <taxon>Cantharellales</taxon>
        <taxon>Ceratobasidiaceae</taxon>
        <taxon>Rhizoctonia</taxon>
    </lineage>
</organism>
<protein>
    <submittedName>
        <fullName evidence="1">Uncharacterized protein</fullName>
    </submittedName>
</protein>
<comment type="caution">
    <text evidence="1">The sequence shown here is derived from an EMBL/GenBank/DDBJ whole genome shotgun (WGS) entry which is preliminary data.</text>
</comment>
<dbReference type="AlphaFoldDB" id="A0A8H7M151"/>
<sequence length="110" mass="13013">MQRRRNSDDEYDEDKDELVFRLLLSGNNLVVPRSFHDGSKHAQQIRAPKKRKRHYLRRTELQQAPTDNSGWQSLYESCKDRAYIRVLGIDVATFKYLIETLVLDDNNMTI</sequence>
<evidence type="ECO:0000313" key="2">
    <source>
        <dbReference type="Proteomes" id="UP000614334"/>
    </source>
</evidence>
<accession>A0A8H7M151</accession>
<proteinExistence type="predicted"/>